<evidence type="ECO:0000259" key="2">
    <source>
        <dbReference type="Pfam" id="PF03428"/>
    </source>
</evidence>
<dbReference type="GO" id="GO:0006355">
    <property type="term" value="P:regulation of DNA-templated transcription"/>
    <property type="evidence" value="ECO:0007669"/>
    <property type="project" value="UniProtKB-ARBA"/>
</dbReference>
<dbReference type="NCBIfam" id="NF040974">
    <property type="entry name" value="RepABC_RepC"/>
    <property type="match status" value="1"/>
</dbReference>
<protein>
    <submittedName>
        <fullName evidence="4">Replication initiation protein RepC</fullName>
    </submittedName>
</protein>
<dbReference type="Pfam" id="PF11800">
    <property type="entry name" value="RP-C_C"/>
    <property type="match status" value="1"/>
</dbReference>
<evidence type="ECO:0000313" key="5">
    <source>
        <dbReference type="Proteomes" id="UP001165667"/>
    </source>
</evidence>
<dbReference type="InterPro" id="IPR021760">
    <property type="entry name" value="RepC_C"/>
</dbReference>
<dbReference type="AlphaFoldDB" id="A0AA42CS01"/>
<name>A0AA42CS01_9HYPH</name>
<evidence type="ECO:0000313" key="4">
    <source>
        <dbReference type="EMBL" id="MCW6513022.1"/>
    </source>
</evidence>
<evidence type="ECO:0000259" key="3">
    <source>
        <dbReference type="Pfam" id="PF11800"/>
    </source>
</evidence>
<evidence type="ECO:0000256" key="1">
    <source>
        <dbReference type="SAM" id="MobiDB-lite"/>
    </source>
</evidence>
<reference evidence="4" key="1">
    <citation type="submission" date="2022-05" db="EMBL/GenBank/DDBJ databases">
        <authorList>
            <person name="Pankratov T."/>
        </authorList>
    </citation>
    <scope>NUCLEOTIDE SEQUENCE</scope>
    <source>
        <strain evidence="4">BP6-180914</strain>
    </source>
</reference>
<dbReference type="InterPro" id="IPR047611">
    <property type="entry name" value="RepABC_RepC"/>
</dbReference>
<dbReference type="RefSeq" id="WP_282589403.1">
    <property type="nucleotide sequence ID" value="NZ_JAMOIM010000084.1"/>
</dbReference>
<dbReference type="InterPro" id="IPR005090">
    <property type="entry name" value="RepC_N"/>
</dbReference>
<feature type="domain" description="Plasmid replication protein C N-terminal" evidence="2">
    <location>
        <begin position="14"/>
        <end position="185"/>
    </location>
</feature>
<dbReference type="SUPFAM" id="SSF46785">
    <property type="entry name" value="Winged helix' DNA-binding domain"/>
    <property type="match status" value="1"/>
</dbReference>
<organism evidence="4 5">
    <name type="scientific">Lichenifustis flavocetrariae</name>
    <dbReference type="NCBI Taxonomy" id="2949735"/>
    <lineage>
        <taxon>Bacteria</taxon>
        <taxon>Pseudomonadati</taxon>
        <taxon>Pseudomonadota</taxon>
        <taxon>Alphaproteobacteria</taxon>
        <taxon>Hyphomicrobiales</taxon>
        <taxon>Lichenihabitantaceae</taxon>
        <taxon>Lichenifustis</taxon>
    </lineage>
</organism>
<dbReference type="InterPro" id="IPR036390">
    <property type="entry name" value="WH_DNA-bd_sf"/>
</dbReference>
<sequence>MQTHQPTTPFGRQTLTLAYVASQAVAKACPPEKAAHKWNVFRDICAAKDRLAVSDRALALLNALLSFHQETVLSGSNLIVFPSNRQLGLRANGMAPATLRRHLAVLVDAGIIIRRDSPNGKRYARKDRAGEIESAFGFDLTPMVARAEEYERLATAVRQDEKTVRLLRERITLCRRDIVKMISTGIEEGVAAPQGWEAIHAAYKAIMVRMPRSATRDDLEPVAEGLKLLADELFSLLESHTNSTNTSGNESQNEQHIQNSNPEPLYEVELVSREDQAEKPSLSNQPVRKPQAYPLSMVLSACPDVAHYARGGISSWNDLISTINLVVRPSLGISPSAWQAAKDAMGEIPAAITVAAMLQRAEAITSAGGYLRDLTRRAGEGKFSVGPMLMALLAQSKGKARA</sequence>
<feature type="region of interest" description="Disordered" evidence="1">
    <location>
        <begin position="240"/>
        <end position="261"/>
    </location>
</feature>
<feature type="domain" description="Plasmid replication protein C C-terminal" evidence="3">
    <location>
        <begin position="294"/>
        <end position="394"/>
    </location>
</feature>
<dbReference type="EMBL" id="JAMOIM010000084">
    <property type="protein sequence ID" value="MCW6513022.1"/>
    <property type="molecule type" value="Genomic_DNA"/>
</dbReference>
<accession>A0AA42CS01</accession>
<dbReference type="NCBIfam" id="NF010396">
    <property type="entry name" value="PRK13824.1"/>
    <property type="match status" value="1"/>
</dbReference>
<comment type="caution">
    <text evidence="4">The sequence shown here is derived from an EMBL/GenBank/DDBJ whole genome shotgun (WGS) entry which is preliminary data.</text>
</comment>
<dbReference type="Pfam" id="PF03428">
    <property type="entry name" value="RP-C"/>
    <property type="match status" value="1"/>
</dbReference>
<keyword evidence="5" id="KW-1185">Reference proteome</keyword>
<proteinExistence type="predicted"/>
<dbReference type="Proteomes" id="UP001165667">
    <property type="component" value="Unassembled WGS sequence"/>
</dbReference>
<gene>
    <name evidence="4" type="ORF">M8523_34760</name>
</gene>
<dbReference type="InterPro" id="IPR011991">
    <property type="entry name" value="ArsR-like_HTH"/>
</dbReference>
<dbReference type="CDD" id="cd00090">
    <property type="entry name" value="HTH_ARSR"/>
    <property type="match status" value="1"/>
</dbReference>